<accession>A0A6V8KKV7</accession>
<name>A0A6V8KKV7_9ACTN</name>
<gene>
    <name evidence="3" type="ORF">Phou_100020</name>
</gene>
<reference evidence="3 4" key="2">
    <citation type="submission" date="2020-03" db="EMBL/GenBank/DDBJ databases">
        <authorList>
            <person name="Ichikawa N."/>
            <person name="Kimura A."/>
            <person name="Kitahashi Y."/>
            <person name="Uohara A."/>
        </authorList>
    </citation>
    <scope>NUCLEOTIDE SEQUENCE [LARGE SCALE GENOMIC DNA]</scope>
    <source>
        <strain evidence="3 4">NBRC 108639</strain>
    </source>
</reference>
<dbReference type="EMBL" id="BLPF01000004">
    <property type="protein sequence ID" value="GFJ85822.1"/>
    <property type="molecule type" value="Genomic_DNA"/>
</dbReference>
<dbReference type="Pfam" id="PF03793">
    <property type="entry name" value="PASTA"/>
    <property type="match status" value="1"/>
</dbReference>
<proteinExistence type="predicted"/>
<feature type="domain" description="PASTA" evidence="2">
    <location>
        <begin position="172"/>
        <end position="244"/>
    </location>
</feature>
<comment type="caution">
    <text evidence="3">The sequence shown here is derived from an EMBL/GenBank/DDBJ whole genome shotgun (WGS) entry which is preliminary data.</text>
</comment>
<organism evidence="3 4">
    <name type="scientific">Phytohabitans houttuyneae</name>
    <dbReference type="NCBI Taxonomy" id="1076126"/>
    <lineage>
        <taxon>Bacteria</taxon>
        <taxon>Bacillati</taxon>
        <taxon>Actinomycetota</taxon>
        <taxon>Actinomycetes</taxon>
        <taxon>Micromonosporales</taxon>
        <taxon>Micromonosporaceae</taxon>
    </lineage>
</organism>
<evidence type="ECO:0000313" key="3">
    <source>
        <dbReference type="EMBL" id="GFJ85822.1"/>
    </source>
</evidence>
<sequence>MGNALAARRGVGARREKAVNTNVSRVSTAALGALVIIEMFVWDTGPSGQSQPTRPAPATVATTTSNSRLSGATSPAPIADSTAIPARLSTAHEPTTMPGVTGARLTDAYSQLSAAGFTNITTKDATGKGRVVVNSTNWIVRSQSPKAGAQVDRGTAITLTVSKPSDMRQPTAPSHGVIPDVVCSDLQAAQDALQSAGFSNLNSQDGTGQGRSQVIDRNWVVTDQSATPGSTPPSSTRIVLTVVKYGEPTGDSGCPS</sequence>
<keyword evidence="4" id="KW-1185">Reference proteome</keyword>
<dbReference type="PROSITE" id="PS51178">
    <property type="entry name" value="PASTA"/>
    <property type="match status" value="2"/>
</dbReference>
<dbReference type="CDD" id="cd06577">
    <property type="entry name" value="PASTA_pknB"/>
    <property type="match status" value="1"/>
</dbReference>
<dbReference type="InterPro" id="IPR005543">
    <property type="entry name" value="PASTA_dom"/>
</dbReference>
<dbReference type="Gene3D" id="3.30.10.20">
    <property type="match status" value="2"/>
</dbReference>
<reference evidence="3 4" key="1">
    <citation type="submission" date="2020-03" db="EMBL/GenBank/DDBJ databases">
        <title>Whole genome shotgun sequence of Phytohabitans houttuyneae NBRC 108639.</title>
        <authorList>
            <person name="Komaki H."/>
            <person name="Tamura T."/>
        </authorList>
    </citation>
    <scope>NUCLEOTIDE SEQUENCE [LARGE SCALE GENOMIC DNA]</scope>
    <source>
        <strain evidence="3 4">NBRC 108639</strain>
    </source>
</reference>
<evidence type="ECO:0000313" key="4">
    <source>
        <dbReference type="Proteomes" id="UP000482800"/>
    </source>
</evidence>
<protein>
    <recommendedName>
        <fullName evidence="2">PASTA domain-containing protein</fullName>
    </recommendedName>
</protein>
<evidence type="ECO:0000256" key="1">
    <source>
        <dbReference type="SAM" id="MobiDB-lite"/>
    </source>
</evidence>
<feature type="region of interest" description="Disordered" evidence="1">
    <location>
        <begin position="46"/>
        <end position="80"/>
    </location>
</feature>
<dbReference type="AlphaFoldDB" id="A0A6V8KKV7"/>
<dbReference type="Proteomes" id="UP000482800">
    <property type="component" value="Unassembled WGS sequence"/>
</dbReference>
<feature type="compositionally biased region" description="Low complexity" evidence="1">
    <location>
        <begin position="52"/>
        <end position="64"/>
    </location>
</feature>
<dbReference type="SMART" id="SM00740">
    <property type="entry name" value="PASTA"/>
    <property type="match status" value="2"/>
</dbReference>
<feature type="domain" description="PASTA" evidence="2">
    <location>
        <begin position="91"/>
        <end position="163"/>
    </location>
</feature>
<evidence type="ECO:0000259" key="2">
    <source>
        <dbReference type="PROSITE" id="PS51178"/>
    </source>
</evidence>